<gene>
    <name evidence="3" type="ORF">R5R35_009827</name>
</gene>
<dbReference type="GO" id="GO:0006629">
    <property type="term" value="P:lipid metabolic process"/>
    <property type="evidence" value="ECO:0007669"/>
    <property type="project" value="UniProtKB-ARBA"/>
</dbReference>
<dbReference type="SMART" id="SM00822">
    <property type="entry name" value="PKS_KR"/>
    <property type="match status" value="1"/>
</dbReference>
<dbReference type="AlphaFoldDB" id="A0AAN9VQR5"/>
<feature type="domain" description="Ketoreductase" evidence="2">
    <location>
        <begin position="12"/>
        <end position="191"/>
    </location>
</feature>
<dbReference type="InterPro" id="IPR036291">
    <property type="entry name" value="NAD(P)-bd_dom_sf"/>
</dbReference>
<dbReference type="PRINTS" id="PR00080">
    <property type="entry name" value="SDRFAMILY"/>
</dbReference>
<dbReference type="GO" id="GO:0016491">
    <property type="term" value="F:oxidoreductase activity"/>
    <property type="evidence" value="ECO:0007669"/>
    <property type="project" value="UniProtKB-KW"/>
</dbReference>
<evidence type="ECO:0000256" key="1">
    <source>
        <dbReference type="ARBA" id="ARBA00023002"/>
    </source>
</evidence>
<evidence type="ECO:0000313" key="3">
    <source>
        <dbReference type="EMBL" id="KAK7866405.1"/>
    </source>
</evidence>
<dbReference type="PANTHER" id="PTHR43975">
    <property type="entry name" value="ZGC:101858"/>
    <property type="match status" value="1"/>
</dbReference>
<reference evidence="3 4" key="1">
    <citation type="submission" date="2024-03" db="EMBL/GenBank/DDBJ databases">
        <title>The genome assembly and annotation of the cricket Gryllus longicercus Weissman &amp; Gray.</title>
        <authorList>
            <person name="Szrajer S."/>
            <person name="Gray D."/>
            <person name="Ylla G."/>
        </authorList>
    </citation>
    <scope>NUCLEOTIDE SEQUENCE [LARGE SCALE GENOMIC DNA]</scope>
    <source>
        <strain evidence="3">DAG 2021-001</strain>
        <tissue evidence="3">Whole body minus gut</tissue>
    </source>
</reference>
<comment type="caution">
    <text evidence="3">The sequence shown here is derived from an EMBL/GenBank/DDBJ whole genome shotgun (WGS) entry which is preliminary data.</text>
</comment>
<dbReference type="PANTHER" id="PTHR43975:SF2">
    <property type="entry name" value="EG:BACR7A4.14 PROTEIN-RELATED"/>
    <property type="match status" value="1"/>
</dbReference>
<dbReference type="Proteomes" id="UP001378592">
    <property type="component" value="Unassembled WGS sequence"/>
</dbReference>
<dbReference type="InterPro" id="IPR057326">
    <property type="entry name" value="KR_dom"/>
</dbReference>
<name>A0AAN9VQR5_9ORTH</name>
<dbReference type="InterPro" id="IPR002347">
    <property type="entry name" value="SDR_fam"/>
</dbReference>
<dbReference type="Pfam" id="PF13561">
    <property type="entry name" value="adh_short_C2"/>
    <property type="match status" value="1"/>
</dbReference>
<protein>
    <recommendedName>
        <fullName evidence="2">Ketoreductase domain-containing protein</fullName>
    </recommendedName>
</protein>
<sequence>MSSAQYASLKEKVVLITGASSGIGAGTARVFAKNGARLALCGRQENNLKKVSEECTALGAREVKSLLGDLTDLNCCKKIICDVIEHYGQLDVLVNSAGRLLNNTIENVTPEQYDDIMNVNTRSIVFLTQYAVPHLTKTKGTIVNVSSVVGIRSFPGILAYCMSKSAVDQFTKCVALELASKGIRVNAVNPGVIKTEVHKRGGMSEAEYKKFLERGKETHALGRVGEPEEVGNAIAFLASSESSFITGETLPVDGGRHVMCPR</sequence>
<dbReference type="PRINTS" id="PR00081">
    <property type="entry name" value="GDHRDH"/>
</dbReference>
<evidence type="ECO:0000259" key="2">
    <source>
        <dbReference type="SMART" id="SM00822"/>
    </source>
</evidence>
<dbReference type="PROSITE" id="PS00061">
    <property type="entry name" value="ADH_SHORT"/>
    <property type="match status" value="1"/>
</dbReference>
<dbReference type="SUPFAM" id="SSF51735">
    <property type="entry name" value="NAD(P)-binding Rossmann-fold domains"/>
    <property type="match status" value="1"/>
</dbReference>
<proteinExistence type="predicted"/>
<organism evidence="3 4">
    <name type="scientific">Gryllus longicercus</name>
    <dbReference type="NCBI Taxonomy" id="2509291"/>
    <lineage>
        <taxon>Eukaryota</taxon>
        <taxon>Metazoa</taxon>
        <taxon>Ecdysozoa</taxon>
        <taxon>Arthropoda</taxon>
        <taxon>Hexapoda</taxon>
        <taxon>Insecta</taxon>
        <taxon>Pterygota</taxon>
        <taxon>Neoptera</taxon>
        <taxon>Polyneoptera</taxon>
        <taxon>Orthoptera</taxon>
        <taxon>Ensifera</taxon>
        <taxon>Gryllidea</taxon>
        <taxon>Grylloidea</taxon>
        <taxon>Gryllidae</taxon>
        <taxon>Gryllinae</taxon>
        <taxon>Gryllus</taxon>
    </lineage>
</organism>
<dbReference type="FunFam" id="3.40.50.720:FF:000084">
    <property type="entry name" value="Short-chain dehydrogenase reductase"/>
    <property type="match status" value="1"/>
</dbReference>
<accession>A0AAN9VQR5</accession>
<dbReference type="Gene3D" id="3.40.50.720">
    <property type="entry name" value="NAD(P)-binding Rossmann-like Domain"/>
    <property type="match status" value="1"/>
</dbReference>
<dbReference type="EMBL" id="JAZDUA010000148">
    <property type="protein sequence ID" value="KAK7866405.1"/>
    <property type="molecule type" value="Genomic_DNA"/>
</dbReference>
<keyword evidence="4" id="KW-1185">Reference proteome</keyword>
<dbReference type="NCBIfam" id="NF005559">
    <property type="entry name" value="PRK07231.1"/>
    <property type="match status" value="1"/>
</dbReference>
<keyword evidence="1" id="KW-0560">Oxidoreductase</keyword>
<dbReference type="InterPro" id="IPR020904">
    <property type="entry name" value="Sc_DH/Rdtase_CS"/>
</dbReference>
<evidence type="ECO:0000313" key="4">
    <source>
        <dbReference type="Proteomes" id="UP001378592"/>
    </source>
</evidence>